<feature type="transmembrane region" description="Helical" evidence="1">
    <location>
        <begin position="114"/>
        <end position="134"/>
    </location>
</feature>
<sequence length="164" mass="18743">MDLTGTQWTPTSSQSVIRLCSSATSGTDYNTGKIAVHGDFCSVRVNSIRAPRKITDEQRLSCTYFGPNADDYRDEQLMMIEVRDFPAEPLIFYDRRSNQSRSCRRRRRLQTGEALFSSVAHAICFYIIIMKTFIRDRPILVGDDRDLRLSCAKFAVICSIINRS</sequence>
<dbReference type="InParanoid" id="B0WJF0"/>
<evidence type="ECO:0000313" key="3">
    <source>
        <dbReference type="EnsemblMetazoa" id="CPIJ007386-PA"/>
    </source>
</evidence>
<dbReference type="AlphaFoldDB" id="B0WJF0"/>
<keyword evidence="1" id="KW-0472">Membrane</keyword>
<proteinExistence type="predicted"/>
<dbReference type="Proteomes" id="UP000002320">
    <property type="component" value="Unassembled WGS sequence"/>
</dbReference>
<keyword evidence="1" id="KW-1133">Transmembrane helix</keyword>
<keyword evidence="1" id="KW-0812">Transmembrane</keyword>
<accession>B0WJF0</accession>
<reference evidence="3" key="2">
    <citation type="submission" date="2020-05" db="UniProtKB">
        <authorList>
            <consortium name="EnsemblMetazoa"/>
        </authorList>
    </citation>
    <scope>IDENTIFICATION</scope>
    <source>
        <strain evidence="3">JHB</strain>
    </source>
</reference>
<evidence type="ECO:0000256" key="1">
    <source>
        <dbReference type="SAM" id="Phobius"/>
    </source>
</evidence>
<name>B0WJF0_CULQU</name>
<reference evidence="2" key="1">
    <citation type="submission" date="2007-03" db="EMBL/GenBank/DDBJ databases">
        <title>Annotation of Culex pipiens quinquefasciatus.</title>
        <authorList>
            <consortium name="The Broad Institute Genome Sequencing Platform"/>
            <person name="Atkinson P.W."/>
            <person name="Hemingway J."/>
            <person name="Christensen B.M."/>
            <person name="Higgs S."/>
            <person name="Kodira C."/>
            <person name="Hannick L."/>
            <person name="Megy K."/>
            <person name="O'Leary S."/>
            <person name="Pearson M."/>
            <person name="Haas B.J."/>
            <person name="Mauceli E."/>
            <person name="Wortman J.R."/>
            <person name="Lee N.H."/>
            <person name="Guigo R."/>
            <person name="Stanke M."/>
            <person name="Alvarado L."/>
            <person name="Amedeo P."/>
            <person name="Antoine C.H."/>
            <person name="Arensburger P."/>
            <person name="Bidwell S.L."/>
            <person name="Crawford M."/>
            <person name="Camaro F."/>
            <person name="Devon K."/>
            <person name="Engels R."/>
            <person name="Hammond M."/>
            <person name="Howarth C."/>
            <person name="Koehrsen M."/>
            <person name="Lawson D."/>
            <person name="Montgomery P."/>
            <person name="Nene V."/>
            <person name="Nusbaum C."/>
            <person name="Puiu D."/>
            <person name="Romero-Severson J."/>
            <person name="Severson D.W."/>
            <person name="Shumway M."/>
            <person name="Sisk P."/>
            <person name="Stolte C."/>
            <person name="Zeng Q."/>
            <person name="Eisenstadt E."/>
            <person name="Fraser-Liggett C."/>
            <person name="Strausberg R."/>
            <person name="Galagan J."/>
            <person name="Birren B."/>
            <person name="Collins F.H."/>
        </authorList>
    </citation>
    <scope>NUCLEOTIDE SEQUENCE [LARGE SCALE GENOMIC DNA]</scope>
    <source>
        <strain evidence="2">JHB</strain>
    </source>
</reference>
<dbReference type="EMBL" id="DS231959">
    <property type="protein sequence ID" value="EDS29124.1"/>
    <property type="molecule type" value="Genomic_DNA"/>
</dbReference>
<dbReference type="VEuPathDB" id="VectorBase:CPIJ007386"/>
<keyword evidence="4" id="KW-1185">Reference proteome</keyword>
<dbReference type="KEGG" id="cqu:CpipJ_CPIJ007386"/>
<evidence type="ECO:0000313" key="2">
    <source>
        <dbReference type="EMBL" id="EDS29124.1"/>
    </source>
</evidence>
<gene>
    <name evidence="3" type="primary">6039188</name>
    <name evidence="2" type="ORF">CpipJ_CPIJ007386</name>
</gene>
<organism>
    <name type="scientific">Culex quinquefasciatus</name>
    <name type="common">Southern house mosquito</name>
    <name type="synonym">Culex pungens</name>
    <dbReference type="NCBI Taxonomy" id="7176"/>
    <lineage>
        <taxon>Eukaryota</taxon>
        <taxon>Metazoa</taxon>
        <taxon>Ecdysozoa</taxon>
        <taxon>Arthropoda</taxon>
        <taxon>Hexapoda</taxon>
        <taxon>Insecta</taxon>
        <taxon>Pterygota</taxon>
        <taxon>Neoptera</taxon>
        <taxon>Endopterygota</taxon>
        <taxon>Diptera</taxon>
        <taxon>Nematocera</taxon>
        <taxon>Culicoidea</taxon>
        <taxon>Culicidae</taxon>
        <taxon>Culicinae</taxon>
        <taxon>Culicini</taxon>
        <taxon>Culex</taxon>
        <taxon>Culex</taxon>
    </lineage>
</organism>
<dbReference type="HOGENOM" id="CLU_1620646_0_0_1"/>
<evidence type="ECO:0000313" key="4">
    <source>
        <dbReference type="Proteomes" id="UP000002320"/>
    </source>
</evidence>
<dbReference type="EnsemblMetazoa" id="CPIJ007386-RA">
    <property type="protein sequence ID" value="CPIJ007386-PA"/>
    <property type="gene ID" value="CPIJ007386"/>
</dbReference>
<protein>
    <submittedName>
        <fullName evidence="2 3">Uncharacterized protein</fullName>
    </submittedName>
</protein>